<evidence type="ECO:0000256" key="1">
    <source>
        <dbReference type="SAM" id="Phobius"/>
    </source>
</evidence>
<evidence type="ECO:0000313" key="2">
    <source>
        <dbReference type="EMBL" id="KXA12891.1"/>
    </source>
</evidence>
<protein>
    <recommendedName>
        <fullName evidence="4">DUF3784 domain-containing protein</fullName>
    </recommendedName>
</protein>
<keyword evidence="1" id="KW-0812">Transmembrane</keyword>
<dbReference type="RefSeq" id="WP_060795049.1">
    <property type="nucleotide sequence ID" value="NZ_CATNXM010000001.1"/>
</dbReference>
<dbReference type="AlphaFoldDB" id="A0A133N9B2"/>
<dbReference type="Proteomes" id="UP000070646">
    <property type="component" value="Unassembled WGS sequence"/>
</dbReference>
<organism evidence="2 3">
    <name type="scientific">Clostridium perfringens</name>
    <dbReference type="NCBI Taxonomy" id="1502"/>
    <lineage>
        <taxon>Bacteria</taxon>
        <taxon>Bacillati</taxon>
        <taxon>Bacillota</taxon>
        <taxon>Clostridia</taxon>
        <taxon>Eubacteriales</taxon>
        <taxon>Clostridiaceae</taxon>
        <taxon>Clostridium</taxon>
    </lineage>
</organism>
<keyword evidence="1" id="KW-1133">Transmembrane helix</keyword>
<dbReference type="EMBL" id="LRPU01000054">
    <property type="protein sequence ID" value="KXA12891.1"/>
    <property type="molecule type" value="Genomic_DNA"/>
</dbReference>
<feature type="transmembrane region" description="Helical" evidence="1">
    <location>
        <begin position="46"/>
        <end position="65"/>
    </location>
</feature>
<gene>
    <name evidence="2" type="ORF">HMPREF3222_01055</name>
</gene>
<proteinExistence type="predicted"/>
<dbReference type="PATRIC" id="fig|1502.174.peg.1071"/>
<feature type="transmembrane region" description="Helical" evidence="1">
    <location>
        <begin position="6"/>
        <end position="22"/>
    </location>
</feature>
<accession>A0A133N9B2</accession>
<evidence type="ECO:0000313" key="3">
    <source>
        <dbReference type="Proteomes" id="UP000070646"/>
    </source>
</evidence>
<comment type="caution">
    <text evidence="2">The sequence shown here is derived from an EMBL/GenBank/DDBJ whole genome shotgun (WGS) entry which is preliminary data.</text>
</comment>
<keyword evidence="1" id="KW-0472">Membrane</keyword>
<feature type="transmembrane region" description="Helical" evidence="1">
    <location>
        <begin position="71"/>
        <end position="89"/>
    </location>
</feature>
<name>A0A133N9B2_CLOPF</name>
<reference evidence="2 3" key="1">
    <citation type="submission" date="2016-01" db="EMBL/GenBank/DDBJ databases">
        <authorList>
            <person name="Oliw E.H."/>
        </authorList>
    </citation>
    <scope>NUCLEOTIDE SEQUENCE [LARGE SCALE GENOMIC DNA]</scope>
    <source>
        <strain evidence="2 3">MJR7757A</strain>
    </source>
</reference>
<evidence type="ECO:0008006" key="4">
    <source>
        <dbReference type="Google" id="ProtNLM"/>
    </source>
</evidence>
<sequence>MELICVFMGLLSFVIAFFVWKNQKLKLFKVQDVAIQNMTEKDKNEASKSIALPIALLGVLLISVFLNASKWGSSTIVIIIGIILLFVYVEKRTIDGINTVFKDKKVKVKVYKKRK</sequence>